<dbReference type="Proteomes" id="UP001293593">
    <property type="component" value="Unassembled WGS sequence"/>
</dbReference>
<dbReference type="PANTHER" id="PTHR33318:SF16">
    <property type="entry name" value="FK506-BINDING NUCLEAR-LIKE PROTEIN"/>
    <property type="match status" value="1"/>
</dbReference>
<feature type="region of interest" description="Disordered" evidence="1">
    <location>
        <begin position="157"/>
        <end position="176"/>
    </location>
</feature>
<evidence type="ECO:0000313" key="2">
    <source>
        <dbReference type="EMBL" id="KAK4266200.1"/>
    </source>
</evidence>
<proteinExistence type="predicted"/>
<reference evidence="2" key="1">
    <citation type="submission" date="2023-10" db="EMBL/GenBank/DDBJ databases">
        <title>Chromosome-level genome of the transformable northern wattle, Acacia crassicarpa.</title>
        <authorList>
            <person name="Massaro I."/>
            <person name="Sinha N.R."/>
            <person name="Poethig S."/>
            <person name="Leichty A.R."/>
        </authorList>
    </citation>
    <scope>NUCLEOTIDE SEQUENCE</scope>
    <source>
        <strain evidence="2">Acra3RX</strain>
        <tissue evidence="2">Leaf</tissue>
    </source>
</reference>
<dbReference type="InterPro" id="IPR039300">
    <property type="entry name" value="JASON"/>
</dbReference>
<feature type="compositionally biased region" description="Basic and acidic residues" evidence="1">
    <location>
        <begin position="101"/>
        <end position="110"/>
    </location>
</feature>
<dbReference type="AlphaFoldDB" id="A0AAE1MIM0"/>
<protein>
    <submittedName>
        <fullName evidence="2">Uncharacterized protein</fullName>
    </submittedName>
</protein>
<organism evidence="2 3">
    <name type="scientific">Acacia crassicarpa</name>
    <name type="common">northern wattle</name>
    <dbReference type="NCBI Taxonomy" id="499986"/>
    <lineage>
        <taxon>Eukaryota</taxon>
        <taxon>Viridiplantae</taxon>
        <taxon>Streptophyta</taxon>
        <taxon>Embryophyta</taxon>
        <taxon>Tracheophyta</taxon>
        <taxon>Spermatophyta</taxon>
        <taxon>Magnoliopsida</taxon>
        <taxon>eudicotyledons</taxon>
        <taxon>Gunneridae</taxon>
        <taxon>Pentapetalae</taxon>
        <taxon>rosids</taxon>
        <taxon>fabids</taxon>
        <taxon>Fabales</taxon>
        <taxon>Fabaceae</taxon>
        <taxon>Caesalpinioideae</taxon>
        <taxon>mimosoid clade</taxon>
        <taxon>Acacieae</taxon>
        <taxon>Acacia</taxon>
    </lineage>
</organism>
<dbReference type="PANTHER" id="PTHR33318">
    <property type="entry name" value="ASPARTYL/GLUTAMYL-TRNA(ASN/GLN) AMIDOTRANSFERASE SUBUNIT"/>
    <property type="match status" value="1"/>
</dbReference>
<accession>A0AAE1MIM0</accession>
<keyword evidence="3" id="KW-1185">Reference proteome</keyword>
<evidence type="ECO:0000313" key="3">
    <source>
        <dbReference type="Proteomes" id="UP001293593"/>
    </source>
</evidence>
<dbReference type="GO" id="GO:0007142">
    <property type="term" value="P:male meiosis II"/>
    <property type="evidence" value="ECO:0007669"/>
    <property type="project" value="InterPro"/>
</dbReference>
<sequence length="294" mass="33407">MGCFLACFGLSKKRKRRKTLYKVLAAPGHQNYVALDSSVTVNLATPDKSIVPYSNFRDECKEQTRPKNKKKVSFNLNVQIYEPNPTAYQILESDHEEEENNKDNDKKEKSSSSSSILGENSAALNYPSNHRYYNCLDSYNEEDEIQDEASDIDAYDDEFDDEDDWDYGSRDGGQDQDRCKDYNKNAAENQCSEVINSSLEEDKVKTHMHSSVLRPVENLTQWKAIKAQVGSSKHRRKENVALEQKASMKLVSEPGFNLLESNVSKPLLTELAVDASLSNWLIPPYVSETTIHCQ</sequence>
<gene>
    <name evidence="2" type="ORF">QN277_027157</name>
</gene>
<dbReference type="EMBL" id="JAWXYG010000008">
    <property type="protein sequence ID" value="KAK4266200.1"/>
    <property type="molecule type" value="Genomic_DNA"/>
</dbReference>
<feature type="compositionally biased region" description="Acidic residues" evidence="1">
    <location>
        <begin position="157"/>
        <end position="166"/>
    </location>
</feature>
<feature type="region of interest" description="Disordered" evidence="1">
    <location>
        <begin position="94"/>
        <end position="122"/>
    </location>
</feature>
<comment type="caution">
    <text evidence="2">The sequence shown here is derived from an EMBL/GenBank/DDBJ whole genome shotgun (WGS) entry which is preliminary data.</text>
</comment>
<name>A0AAE1MIM0_9FABA</name>
<evidence type="ECO:0000256" key="1">
    <source>
        <dbReference type="SAM" id="MobiDB-lite"/>
    </source>
</evidence>
<feature type="compositionally biased region" description="Basic and acidic residues" evidence="1">
    <location>
        <begin position="167"/>
        <end position="176"/>
    </location>
</feature>